<protein>
    <submittedName>
        <fullName evidence="3">DUF3040 domain-containing protein</fullName>
    </submittedName>
</protein>
<keyword evidence="2" id="KW-1133">Transmembrane helix</keyword>
<dbReference type="EMBL" id="JAHWZY010000019">
    <property type="protein sequence ID" value="MEZ3180896.1"/>
    <property type="molecule type" value="Genomic_DNA"/>
</dbReference>
<dbReference type="Proteomes" id="UP001567537">
    <property type="component" value="Unassembled WGS sequence"/>
</dbReference>
<feature type="compositionally biased region" description="Basic and acidic residues" evidence="1">
    <location>
        <begin position="122"/>
        <end position="135"/>
    </location>
</feature>
<feature type="compositionally biased region" description="Polar residues" evidence="1">
    <location>
        <begin position="141"/>
        <end position="154"/>
    </location>
</feature>
<feature type="region of interest" description="Disordered" evidence="1">
    <location>
        <begin position="1"/>
        <end position="65"/>
    </location>
</feature>
<proteinExistence type="predicted"/>
<feature type="transmembrane region" description="Helical" evidence="2">
    <location>
        <begin position="69"/>
        <end position="91"/>
    </location>
</feature>
<sequence>MNPEMNEGRIIAQLERRLAQDDPSLAATMDALNQQFPDEPRGETTNSRQEADSQEETDSRQDEDEGRSWWLITITVFVVIAFLGLFITALLNSNPHHTDKNPGPPQGLASTVSLHTQQRSRPLSEPRRHPADAPRGHRPTSRPTTCQRGTRAPT</sequence>
<feature type="region of interest" description="Disordered" evidence="1">
    <location>
        <begin position="95"/>
        <end position="154"/>
    </location>
</feature>
<feature type="compositionally biased region" description="Polar residues" evidence="1">
    <location>
        <begin position="108"/>
        <end position="121"/>
    </location>
</feature>
<comment type="caution">
    <text evidence="3">The sequence shown here is derived from an EMBL/GenBank/DDBJ whole genome shotgun (WGS) entry which is preliminary data.</text>
</comment>
<keyword evidence="2" id="KW-0812">Transmembrane</keyword>
<reference evidence="3 4" key="1">
    <citation type="journal article" date="2021" name="Res Sq">
        <title>Streptomyces Pimoensis sp. nov., Isolated From the Taklimakan Desert in Xinjiang, China.</title>
        <authorList>
            <person name="Zhang P."/>
            <person name="Luo X."/>
            <person name="Luo X."/>
            <person name="Liu Z."/>
            <person name="Xia Z."/>
            <person name="Wan C."/>
            <person name="zhang L."/>
        </authorList>
    </citation>
    <scope>NUCLEOTIDE SEQUENCE [LARGE SCALE GENOMIC DNA]</scope>
    <source>
        <strain evidence="3 4">TRM75549</strain>
    </source>
</reference>
<name>A0ABV4J5J9_9ACTN</name>
<gene>
    <name evidence="3" type="ORF">KYY02_20045</name>
</gene>
<evidence type="ECO:0000313" key="4">
    <source>
        <dbReference type="Proteomes" id="UP001567537"/>
    </source>
</evidence>
<evidence type="ECO:0000256" key="1">
    <source>
        <dbReference type="SAM" id="MobiDB-lite"/>
    </source>
</evidence>
<organism evidence="3 4">
    <name type="scientific">Streptomyces pimonensis</name>
    <dbReference type="NCBI Taxonomy" id="2860288"/>
    <lineage>
        <taxon>Bacteria</taxon>
        <taxon>Bacillati</taxon>
        <taxon>Actinomycetota</taxon>
        <taxon>Actinomycetes</taxon>
        <taxon>Kitasatosporales</taxon>
        <taxon>Streptomycetaceae</taxon>
        <taxon>Streptomyces</taxon>
    </lineage>
</organism>
<keyword evidence="4" id="KW-1185">Reference proteome</keyword>
<accession>A0ABV4J5J9</accession>
<dbReference type="RefSeq" id="WP_371239905.1">
    <property type="nucleotide sequence ID" value="NZ_JAHWZY010000019.1"/>
</dbReference>
<evidence type="ECO:0000313" key="3">
    <source>
        <dbReference type="EMBL" id="MEZ3180896.1"/>
    </source>
</evidence>
<feature type="compositionally biased region" description="Acidic residues" evidence="1">
    <location>
        <begin position="52"/>
        <end position="65"/>
    </location>
</feature>
<keyword evidence="2" id="KW-0472">Membrane</keyword>
<evidence type="ECO:0000256" key="2">
    <source>
        <dbReference type="SAM" id="Phobius"/>
    </source>
</evidence>